<accession>A0A9P6DKC4</accession>
<dbReference type="OrthoDB" id="6017046at2759"/>
<name>A0A9P6DKC4_PLEER</name>
<dbReference type="EMBL" id="MU154521">
    <property type="protein sequence ID" value="KAF9502149.1"/>
    <property type="molecule type" value="Genomic_DNA"/>
</dbReference>
<comment type="caution">
    <text evidence="1">The sequence shown here is derived from an EMBL/GenBank/DDBJ whole genome shotgun (WGS) entry which is preliminary data.</text>
</comment>
<protein>
    <submittedName>
        <fullName evidence="1">Uncharacterized protein</fullName>
    </submittedName>
</protein>
<organism evidence="1 2">
    <name type="scientific">Pleurotus eryngii</name>
    <name type="common">Boletus of the steppes</name>
    <dbReference type="NCBI Taxonomy" id="5323"/>
    <lineage>
        <taxon>Eukaryota</taxon>
        <taxon>Fungi</taxon>
        <taxon>Dikarya</taxon>
        <taxon>Basidiomycota</taxon>
        <taxon>Agaricomycotina</taxon>
        <taxon>Agaricomycetes</taxon>
        <taxon>Agaricomycetidae</taxon>
        <taxon>Agaricales</taxon>
        <taxon>Pleurotineae</taxon>
        <taxon>Pleurotaceae</taxon>
        <taxon>Pleurotus</taxon>
    </lineage>
</organism>
<feature type="non-terminal residue" evidence="1">
    <location>
        <position position="109"/>
    </location>
</feature>
<proteinExistence type="predicted"/>
<gene>
    <name evidence="1" type="ORF">BDN71DRAFT_1500299</name>
</gene>
<evidence type="ECO:0000313" key="1">
    <source>
        <dbReference type="EMBL" id="KAF9502149.1"/>
    </source>
</evidence>
<dbReference type="Proteomes" id="UP000807025">
    <property type="component" value="Unassembled WGS sequence"/>
</dbReference>
<keyword evidence="2" id="KW-1185">Reference proteome</keyword>
<evidence type="ECO:0000313" key="2">
    <source>
        <dbReference type="Proteomes" id="UP000807025"/>
    </source>
</evidence>
<reference evidence="1" key="1">
    <citation type="submission" date="2020-11" db="EMBL/GenBank/DDBJ databases">
        <authorList>
            <consortium name="DOE Joint Genome Institute"/>
            <person name="Ahrendt S."/>
            <person name="Riley R."/>
            <person name="Andreopoulos W."/>
            <person name="Labutti K."/>
            <person name="Pangilinan J."/>
            <person name="Ruiz-Duenas F.J."/>
            <person name="Barrasa J.M."/>
            <person name="Sanchez-Garcia M."/>
            <person name="Camarero S."/>
            <person name="Miyauchi S."/>
            <person name="Serrano A."/>
            <person name="Linde D."/>
            <person name="Babiker R."/>
            <person name="Drula E."/>
            <person name="Ayuso-Fernandez I."/>
            <person name="Pacheco R."/>
            <person name="Padilla G."/>
            <person name="Ferreira P."/>
            <person name="Barriuso J."/>
            <person name="Kellner H."/>
            <person name="Castanera R."/>
            <person name="Alfaro M."/>
            <person name="Ramirez L."/>
            <person name="Pisabarro A.G."/>
            <person name="Kuo A."/>
            <person name="Tritt A."/>
            <person name="Lipzen A."/>
            <person name="He G."/>
            <person name="Yan M."/>
            <person name="Ng V."/>
            <person name="Cullen D."/>
            <person name="Martin F."/>
            <person name="Rosso M.-N."/>
            <person name="Henrissat B."/>
            <person name="Hibbett D."/>
            <person name="Martinez A.T."/>
            <person name="Grigoriev I.V."/>
        </authorList>
    </citation>
    <scope>NUCLEOTIDE SEQUENCE</scope>
    <source>
        <strain evidence="1">ATCC 90797</strain>
    </source>
</reference>
<sequence length="109" mass="12276">MVNLTGKNQYGRKEYPSDDTLVAAFARYASEKNGSGLSADEQRDRLKSELKLDISRAKLFAIRRRLQIPSVRKNTTSPQERAQAVLDIKADDILGNWGVGQTRQRLANK</sequence>
<dbReference type="AlphaFoldDB" id="A0A9P6DKC4"/>